<feature type="domain" description="DNA primase/helicase Gp4 N-terminal Bacteriophage T7-like" evidence="2">
    <location>
        <begin position="35"/>
        <end position="72"/>
    </location>
</feature>
<dbReference type="Gene3D" id="3.90.580.10">
    <property type="entry name" value="Zinc finger, CHC2-type domain"/>
    <property type="match status" value="1"/>
</dbReference>
<feature type="compositionally biased region" description="Acidic residues" evidence="1">
    <location>
        <begin position="351"/>
        <end position="364"/>
    </location>
</feature>
<feature type="compositionally biased region" description="Acidic residues" evidence="1">
    <location>
        <begin position="883"/>
        <end position="892"/>
    </location>
</feature>
<keyword evidence="3" id="KW-0378">Hydrolase</keyword>
<dbReference type="GO" id="GO:0003677">
    <property type="term" value="F:DNA binding"/>
    <property type="evidence" value="ECO:0007669"/>
    <property type="project" value="InterPro"/>
</dbReference>
<keyword evidence="3" id="KW-0547">Nucleotide-binding</keyword>
<dbReference type="InterPro" id="IPR013237">
    <property type="entry name" value="Phage_T7_Gp4_N"/>
</dbReference>
<name>A0A517PIJ9_9PLAN</name>
<dbReference type="Pfam" id="PF13148">
    <property type="entry name" value="DUF3987"/>
    <property type="match status" value="1"/>
</dbReference>
<dbReference type="Pfam" id="PF08273">
    <property type="entry name" value="Zn_Ribbon_Prim"/>
    <property type="match status" value="1"/>
</dbReference>
<dbReference type="OrthoDB" id="279540at2"/>
<dbReference type="InterPro" id="IPR034154">
    <property type="entry name" value="TOPRIM_DnaG/twinkle"/>
</dbReference>
<feature type="region of interest" description="Disordered" evidence="1">
    <location>
        <begin position="344"/>
        <end position="372"/>
    </location>
</feature>
<dbReference type="SMART" id="SM00778">
    <property type="entry name" value="Prim_Zn_Ribbon"/>
    <property type="match status" value="1"/>
</dbReference>
<proteinExistence type="predicted"/>
<keyword evidence="3" id="KW-0067">ATP-binding</keyword>
<feature type="region of interest" description="Disordered" evidence="1">
    <location>
        <begin position="854"/>
        <end position="892"/>
    </location>
</feature>
<dbReference type="Gene3D" id="3.40.1360.10">
    <property type="match status" value="1"/>
</dbReference>
<dbReference type="InterPro" id="IPR025048">
    <property type="entry name" value="DUF3987"/>
</dbReference>
<dbReference type="InterPro" id="IPR036977">
    <property type="entry name" value="DNA_primase_Znf_CHC2"/>
</dbReference>
<evidence type="ECO:0000313" key="4">
    <source>
        <dbReference type="Proteomes" id="UP000320421"/>
    </source>
</evidence>
<dbReference type="SUPFAM" id="SSF57783">
    <property type="entry name" value="Zinc beta-ribbon"/>
    <property type="match status" value="1"/>
</dbReference>
<feature type="region of interest" description="Disordered" evidence="1">
    <location>
        <begin position="491"/>
        <end position="512"/>
    </location>
</feature>
<gene>
    <name evidence="3" type="ORF">HG66A1_09740</name>
</gene>
<dbReference type="Proteomes" id="UP000320421">
    <property type="component" value="Chromosome"/>
</dbReference>
<dbReference type="GO" id="GO:0006260">
    <property type="term" value="P:DNA replication"/>
    <property type="evidence" value="ECO:0007669"/>
    <property type="project" value="InterPro"/>
</dbReference>
<dbReference type="CDD" id="cd01029">
    <property type="entry name" value="TOPRIM_primases"/>
    <property type="match status" value="1"/>
</dbReference>
<evidence type="ECO:0000259" key="2">
    <source>
        <dbReference type="SMART" id="SM00778"/>
    </source>
</evidence>
<feature type="compositionally biased region" description="Basic and acidic residues" evidence="1">
    <location>
        <begin position="491"/>
        <end position="508"/>
    </location>
</feature>
<dbReference type="GO" id="GO:0008270">
    <property type="term" value="F:zinc ion binding"/>
    <property type="evidence" value="ECO:0007669"/>
    <property type="project" value="InterPro"/>
</dbReference>
<keyword evidence="3" id="KW-0347">Helicase</keyword>
<protein>
    <submittedName>
        <fullName evidence="3">Zinc-binding domain of primase-helicase</fullName>
    </submittedName>
</protein>
<dbReference type="AlphaFoldDB" id="A0A517PIJ9"/>
<organism evidence="3 4">
    <name type="scientific">Gimesia chilikensis</name>
    <dbReference type="NCBI Taxonomy" id="2605989"/>
    <lineage>
        <taxon>Bacteria</taxon>
        <taxon>Pseudomonadati</taxon>
        <taxon>Planctomycetota</taxon>
        <taxon>Planctomycetia</taxon>
        <taxon>Planctomycetales</taxon>
        <taxon>Planctomycetaceae</taxon>
        <taxon>Gimesia</taxon>
    </lineage>
</organism>
<keyword evidence="4" id="KW-1185">Reference proteome</keyword>
<dbReference type="EMBL" id="CP036266">
    <property type="protein sequence ID" value="QDT19210.1"/>
    <property type="molecule type" value="Genomic_DNA"/>
</dbReference>
<accession>A0A517PIJ9</accession>
<evidence type="ECO:0000256" key="1">
    <source>
        <dbReference type="SAM" id="MobiDB-lite"/>
    </source>
</evidence>
<reference evidence="3 4" key="1">
    <citation type="submission" date="2019-02" db="EMBL/GenBank/DDBJ databases">
        <title>Deep-cultivation of Planctomycetes and their phenomic and genomic characterization uncovers novel biology.</title>
        <authorList>
            <person name="Wiegand S."/>
            <person name="Jogler M."/>
            <person name="Boedeker C."/>
            <person name="Pinto D."/>
            <person name="Vollmers J."/>
            <person name="Rivas-Marin E."/>
            <person name="Kohn T."/>
            <person name="Peeters S.H."/>
            <person name="Heuer A."/>
            <person name="Rast P."/>
            <person name="Oberbeckmann S."/>
            <person name="Bunk B."/>
            <person name="Jeske O."/>
            <person name="Meyerdierks A."/>
            <person name="Storesund J.E."/>
            <person name="Kallscheuer N."/>
            <person name="Luecker S."/>
            <person name="Lage O.M."/>
            <person name="Pohl T."/>
            <person name="Merkel B.J."/>
            <person name="Hornburger P."/>
            <person name="Mueller R.-W."/>
            <person name="Bruemmer F."/>
            <person name="Labrenz M."/>
            <person name="Spormann A.M."/>
            <person name="Op den Camp H."/>
            <person name="Overmann J."/>
            <person name="Amann R."/>
            <person name="Jetten M.S.M."/>
            <person name="Mascher T."/>
            <person name="Medema M.H."/>
            <person name="Devos D.P."/>
            <person name="Kaster A.-K."/>
            <person name="Ovreas L."/>
            <person name="Rohde M."/>
            <person name="Galperin M.Y."/>
            <person name="Jogler C."/>
        </authorList>
    </citation>
    <scope>NUCLEOTIDE SEQUENCE [LARGE SCALE GENOMIC DNA]</scope>
    <source>
        <strain evidence="3 4">HG66A1</strain>
    </source>
</reference>
<evidence type="ECO:0000313" key="3">
    <source>
        <dbReference type="EMBL" id="QDT19210.1"/>
    </source>
</evidence>
<dbReference type="GO" id="GO:0004386">
    <property type="term" value="F:helicase activity"/>
    <property type="evidence" value="ECO:0007669"/>
    <property type="project" value="UniProtKB-KW"/>
</dbReference>
<sequence>MITKHHDKEIVSGQLRGNEVPFLVSLGIPADCLDGRHHPCPKCGGSDRFRFDPVKGFAICNQCFSQGNGDAISIAQWWNGIPFPDAVNLAGEYLNVSNSQPVKREKPAPKKPAVPVSDQIERLEADQGRFDAWAETKPPITGAAVAKSGALLCLWPKRAPQGKQIECIAFPAYRDGSEPAGIILYRSNGENFPEIENGPGERKTHLLKGSQDGWVISGDLDAAETIIKVEGVPDWLVLAPHVPDGYAVVTNTHGAGSAAKNCPLDPFNGKRVIIIGDADESGVSGANGLAREVSPYALEVKVIIPDGEIAERGGKDLRDVMNENLQSGYSLQDTVRGILKKAEQQEPFQPVEDEPARDETDDGPGIEHKEPEQYESIPVDCFPSVLAKYGKEAADCIGCDPCFVMLPLLVATGSLLGGKRCLFFNSKYQIPSNLWGAVVAPSGTGKSPGFNAALSPMFKLQAFIEEKNREAFDQHDKDRLTYESELKDWKQKARKADTIPPDEPEKPEPPAVKAYTIDDSTSEATVLLLKDNPNGFLQQKDELSGLFADHDKYTKAKGSDAAMYLKAFDGTPLQNHRKGDRKPIYIPRPLISLAGGIQPAILKVSIPHTYRQNGMMGRFVFVYPPEKPLPLPSTKGVSEKTEREIDQLYQTLCDLAPYKTLDNGGYVPQRVYLSDDAMRAYERFFNQNRDEWFFKGDLVRSAWSKFNQIVLRIALIFQCVENATSGDDGQRVSLQTMQNAIRLTEFFKKETLRVYRIFDSEDEPEETPEQKQYRRLFEFVKDKGGTVSVRETQQGVRFKTADETEKALGELVKTGAAEWVDIPTKKKGRPSRGISLKNMKQCNSVTQQQKPLVLSGSVTGEGEFSGFEPFQEPEQAEATAPDDLGDFMEYLD</sequence>